<name>A0A7D3QWB8_9VIRU</name>
<accession>A0A7D3QWB8</accession>
<evidence type="ECO:0000313" key="3">
    <source>
        <dbReference type="Proteomes" id="UP001162001"/>
    </source>
</evidence>
<organism evidence="2 3">
    <name type="scientific">Fadolivirus FV1/VV64</name>
    <dbReference type="NCBI Taxonomy" id="3070911"/>
    <lineage>
        <taxon>Viruses</taxon>
        <taxon>Varidnaviria</taxon>
        <taxon>Bamfordvirae</taxon>
        <taxon>Nucleocytoviricota</taxon>
        <taxon>Megaviricetes</taxon>
        <taxon>Imitervirales</taxon>
        <taxon>Mimiviridae</taxon>
        <taxon>Klosneuvirinae</taxon>
        <taxon>Fadolivirus</taxon>
        <taxon>Fadolivirus algeromassiliense</taxon>
    </lineage>
</organism>
<proteinExistence type="predicted"/>
<dbReference type="InterPro" id="IPR036397">
    <property type="entry name" value="RNaseH_sf"/>
</dbReference>
<dbReference type="Proteomes" id="UP001162001">
    <property type="component" value="Segment"/>
</dbReference>
<dbReference type="InterPro" id="IPR002156">
    <property type="entry name" value="RNaseH_domain"/>
</dbReference>
<dbReference type="GO" id="GO:0004523">
    <property type="term" value="F:RNA-DNA hybrid ribonuclease activity"/>
    <property type="evidence" value="ECO:0007669"/>
    <property type="project" value="InterPro"/>
</dbReference>
<evidence type="ECO:0000313" key="2">
    <source>
        <dbReference type="EMBL" id="QKF94326.1"/>
    </source>
</evidence>
<keyword evidence="3" id="KW-1185">Reference proteome</keyword>
<dbReference type="Gene3D" id="3.30.420.10">
    <property type="entry name" value="Ribonuclease H-like superfamily/Ribonuclease H"/>
    <property type="match status" value="1"/>
</dbReference>
<dbReference type="GO" id="GO:0003676">
    <property type="term" value="F:nucleic acid binding"/>
    <property type="evidence" value="ECO:0007669"/>
    <property type="project" value="InterPro"/>
</dbReference>
<protein>
    <submittedName>
        <fullName evidence="2">Ribonuclease H</fullName>
    </submittedName>
</protein>
<dbReference type="Pfam" id="PF00075">
    <property type="entry name" value="RNase_H"/>
    <property type="match status" value="1"/>
</dbReference>
<sequence>MHIFTDSSVNVKYNKAIGCYLVLDDLQMKEMEITVNYNDICYLDLNSNSSTLAELETIKYILSKYCTDNNIYLYTDCSNIINLYNKRTYSKSHKHAELYKILLDYINNNNINIIKVKGHSKKSDRLTIEEVIFSVVDKAARKRLRSTIK</sequence>
<evidence type="ECO:0000259" key="1">
    <source>
        <dbReference type="Pfam" id="PF00075"/>
    </source>
</evidence>
<reference evidence="2 3" key="1">
    <citation type="submission" date="2020-04" db="EMBL/GenBank/DDBJ databases">
        <title>Advantages and limits of metagenomic assembly and binning of a giant virus.</title>
        <authorList>
            <person name="Schulz F."/>
            <person name="Andreani J."/>
            <person name="Francis R."/>
            <person name="Boudjemaa H."/>
            <person name="Bou Khalil J.Y."/>
            <person name="Lee J."/>
            <person name="La Scola B."/>
            <person name="Woyke T."/>
        </authorList>
    </citation>
    <scope>NUCLEOTIDE SEQUENCE [LARGE SCALE GENOMIC DNA]</scope>
    <source>
        <strain evidence="2 3">FV1/VV64</strain>
    </source>
</reference>
<dbReference type="EMBL" id="MT418680">
    <property type="protein sequence ID" value="QKF94326.1"/>
    <property type="molecule type" value="Genomic_DNA"/>
</dbReference>
<dbReference type="InterPro" id="IPR012337">
    <property type="entry name" value="RNaseH-like_sf"/>
</dbReference>
<gene>
    <name evidence="2" type="ORF">Fadolivirus_1_868</name>
</gene>
<feature type="domain" description="RNase H type-1" evidence="1">
    <location>
        <begin position="2"/>
        <end position="122"/>
    </location>
</feature>
<dbReference type="SUPFAM" id="SSF53098">
    <property type="entry name" value="Ribonuclease H-like"/>
    <property type="match status" value="1"/>
</dbReference>